<accession>A0AAE3RC59</accession>
<dbReference type="PANTHER" id="PTHR43877">
    <property type="entry name" value="AMINOALKYLPHOSPHONATE N-ACETYLTRANSFERASE-RELATED-RELATED"/>
    <property type="match status" value="1"/>
</dbReference>
<dbReference type="AlphaFoldDB" id="A0AAE3RC59"/>
<dbReference type="Proteomes" id="UP001232063">
    <property type="component" value="Unassembled WGS sequence"/>
</dbReference>
<dbReference type="PANTHER" id="PTHR43877:SF2">
    <property type="entry name" value="AMINOALKYLPHOSPHONATE N-ACETYLTRANSFERASE-RELATED"/>
    <property type="match status" value="1"/>
</dbReference>
<dbReference type="GO" id="GO:0016747">
    <property type="term" value="F:acyltransferase activity, transferring groups other than amino-acyl groups"/>
    <property type="evidence" value="ECO:0007669"/>
    <property type="project" value="InterPro"/>
</dbReference>
<dbReference type="SUPFAM" id="SSF55729">
    <property type="entry name" value="Acyl-CoA N-acyltransferases (Nat)"/>
    <property type="match status" value="1"/>
</dbReference>
<dbReference type="CDD" id="cd04301">
    <property type="entry name" value="NAT_SF"/>
    <property type="match status" value="1"/>
</dbReference>
<evidence type="ECO:0000313" key="4">
    <source>
        <dbReference type="EMBL" id="MDJ1504833.1"/>
    </source>
</evidence>
<dbReference type="InterPro" id="IPR016181">
    <property type="entry name" value="Acyl_CoA_acyltransferase"/>
</dbReference>
<dbReference type="InterPro" id="IPR000182">
    <property type="entry name" value="GNAT_dom"/>
</dbReference>
<keyword evidence="5" id="KW-1185">Reference proteome</keyword>
<reference evidence="4" key="1">
    <citation type="submission" date="2023-05" db="EMBL/GenBank/DDBJ databases">
        <authorList>
            <person name="Zhang X."/>
        </authorList>
    </citation>
    <scope>NUCLEOTIDE SEQUENCE</scope>
    <source>
        <strain evidence="4">BD1B2-1</strain>
    </source>
</reference>
<proteinExistence type="predicted"/>
<organism evidence="4 5">
    <name type="scientific">Xanthocytophaga agilis</name>
    <dbReference type="NCBI Taxonomy" id="3048010"/>
    <lineage>
        <taxon>Bacteria</taxon>
        <taxon>Pseudomonadati</taxon>
        <taxon>Bacteroidota</taxon>
        <taxon>Cytophagia</taxon>
        <taxon>Cytophagales</taxon>
        <taxon>Rhodocytophagaceae</taxon>
        <taxon>Xanthocytophaga</taxon>
    </lineage>
</organism>
<name>A0AAE3RC59_9BACT</name>
<keyword evidence="2" id="KW-0012">Acyltransferase</keyword>
<evidence type="ECO:0000256" key="1">
    <source>
        <dbReference type="ARBA" id="ARBA00022679"/>
    </source>
</evidence>
<evidence type="ECO:0000259" key="3">
    <source>
        <dbReference type="PROSITE" id="PS51186"/>
    </source>
</evidence>
<gene>
    <name evidence="4" type="ORF">QNI22_29490</name>
</gene>
<dbReference type="Pfam" id="PF00583">
    <property type="entry name" value="Acetyltransf_1"/>
    <property type="match status" value="1"/>
</dbReference>
<evidence type="ECO:0000313" key="5">
    <source>
        <dbReference type="Proteomes" id="UP001232063"/>
    </source>
</evidence>
<sequence length="152" mass="17278">MISLKRTTVTDPAFVELVSMLDKDLWARYPDKQGIFAPSNKLDERVQVVVAFSEGQPLACGGFRPTASTTEIEIKRMFVHPAFRGKGISRMILQELERWASEQHYTSAILETGIKQPEAIRLYETSGFTRIPNYGPYQDIEESVCMRKIFAS</sequence>
<dbReference type="Gene3D" id="3.40.630.30">
    <property type="match status" value="1"/>
</dbReference>
<dbReference type="PROSITE" id="PS51186">
    <property type="entry name" value="GNAT"/>
    <property type="match status" value="1"/>
</dbReference>
<keyword evidence="1" id="KW-0808">Transferase</keyword>
<evidence type="ECO:0000256" key="2">
    <source>
        <dbReference type="ARBA" id="ARBA00023315"/>
    </source>
</evidence>
<comment type="caution">
    <text evidence="4">The sequence shown here is derived from an EMBL/GenBank/DDBJ whole genome shotgun (WGS) entry which is preliminary data.</text>
</comment>
<feature type="domain" description="N-acetyltransferase" evidence="3">
    <location>
        <begin position="7"/>
        <end position="151"/>
    </location>
</feature>
<dbReference type="InterPro" id="IPR050832">
    <property type="entry name" value="Bact_Acetyltransf"/>
</dbReference>
<dbReference type="EMBL" id="JASJOU010000013">
    <property type="protein sequence ID" value="MDJ1504833.1"/>
    <property type="molecule type" value="Genomic_DNA"/>
</dbReference>
<protein>
    <submittedName>
        <fullName evidence="4">GNAT family N-acetyltransferase</fullName>
    </submittedName>
</protein>
<dbReference type="RefSeq" id="WP_314516497.1">
    <property type="nucleotide sequence ID" value="NZ_JASJOU010000013.1"/>
</dbReference>